<dbReference type="AlphaFoldDB" id="A0A5A7QZ42"/>
<dbReference type="Proteomes" id="UP000325081">
    <property type="component" value="Unassembled WGS sequence"/>
</dbReference>
<proteinExistence type="predicted"/>
<accession>A0A5A7QZ42</accession>
<sequence length="158" mass="18269">TSSNIRVFASIGRSNRTTGLGKKITEKSFIFMTDNSFDFRESSLHCLQKFFQAVDSKTFTAAFSIRKLNTSSKQCRQYINERSSRLQQLVVRINKRILFCKTSHQLEYSYAKKNKAVDASQMNNSPVLKKSTQFIDIAGKRLSRRNRIDNIDLYTFSN</sequence>
<feature type="non-terminal residue" evidence="1">
    <location>
        <position position="1"/>
    </location>
</feature>
<comment type="caution">
    <text evidence="1">The sequence shown here is derived from an EMBL/GenBank/DDBJ whole genome shotgun (WGS) entry which is preliminary data.</text>
</comment>
<dbReference type="EMBL" id="BKCP01008515">
    <property type="protein sequence ID" value="GER49261.1"/>
    <property type="molecule type" value="Genomic_DNA"/>
</dbReference>
<keyword evidence="2" id="KW-1185">Reference proteome</keyword>
<organism evidence="1 2">
    <name type="scientific">Striga asiatica</name>
    <name type="common">Asiatic witchweed</name>
    <name type="synonym">Buchnera asiatica</name>
    <dbReference type="NCBI Taxonomy" id="4170"/>
    <lineage>
        <taxon>Eukaryota</taxon>
        <taxon>Viridiplantae</taxon>
        <taxon>Streptophyta</taxon>
        <taxon>Embryophyta</taxon>
        <taxon>Tracheophyta</taxon>
        <taxon>Spermatophyta</taxon>
        <taxon>Magnoliopsida</taxon>
        <taxon>eudicotyledons</taxon>
        <taxon>Gunneridae</taxon>
        <taxon>Pentapetalae</taxon>
        <taxon>asterids</taxon>
        <taxon>lamiids</taxon>
        <taxon>Lamiales</taxon>
        <taxon>Orobanchaceae</taxon>
        <taxon>Buchnereae</taxon>
        <taxon>Striga</taxon>
    </lineage>
</organism>
<name>A0A5A7QZ42_STRAF</name>
<evidence type="ECO:0000313" key="1">
    <source>
        <dbReference type="EMBL" id="GER49261.1"/>
    </source>
</evidence>
<protein>
    <submittedName>
        <fullName evidence="1">Biogenesis of lysosome-related organelles complex1 subunit KXD1</fullName>
    </submittedName>
</protein>
<reference evidence="2" key="1">
    <citation type="journal article" date="2019" name="Curr. Biol.">
        <title>Genome Sequence of Striga asiatica Provides Insight into the Evolution of Plant Parasitism.</title>
        <authorList>
            <person name="Yoshida S."/>
            <person name="Kim S."/>
            <person name="Wafula E.K."/>
            <person name="Tanskanen J."/>
            <person name="Kim Y.M."/>
            <person name="Honaas L."/>
            <person name="Yang Z."/>
            <person name="Spallek T."/>
            <person name="Conn C.E."/>
            <person name="Ichihashi Y."/>
            <person name="Cheong K."/>
            <person name="Cui S."/>
            <person name="Der J.P."/>
            <person name="Gundlach H."/>
            <person name="Jiao Y."/>
            <person name="Hori C."/>
            <person name="Ishida J.K."/>
            <person name="Kasahara H."/>
            <person name="Kiba T."/>
            <person name="Kim M.S."/>
            <person name="Koo N."/>
            <person name="Laohavisit A."/>
            <person name="Lee Y.H."/>
            <person name="Lumba S."/>
            <person name="McCourt P."/>
            <person name="Mortimer J.C."/>
            <person name="Mutuku J.M."/>
            <person name="Nomura T."/>
            <person name="Sasaki-Sekimoto Y."/>
            <person name="Seto Y."/>
            <person name="Wang Y."/>
            <person name="Wakatake T."/>
            <person name="Sakakibara H."/>
            <person name="Demura T."/>
            <person name="Yamaguchi S."/>
            <person name="Yoneyama K."/>
            <person name="Manabe R.I."/>
            <person name="Nelson D.C."/>
            <person name="Schulman A.H."/>
            <person name="Timko M.P."/>
            <person name="dePamphilis C.W."/>
            <person name="Choi D."/>
            <person name="Shirasu K."/>
        </authorList>
    </citation>
    <scope>NUCLEOTIDE SEQUENCE [LARGE SCALE GENOMIC DNA]</scope>
    <source>
        <strain evidence="2">cv. UVA1</strain>
    </source>
</reference>
<evidence type="ECO:0000313" key="2">
    <source>
        <dbReference type="Proteomes" id="UP000325081"/>
    </source>
</evidence>
<gene>
    <name evidence="1" type="ORF">STAS_26488</name>
</gene>
<feature type="non-terminal residue" evidence="1">
    <location>
        <position position="158"/>
    </location>
</feature>